<dbReference type="Proteomes" id="UP000439903">
    <property type="component" value="Unassembled WGS sequence"/>
</dbReference>
<dbReference type="OrthoDB" id="3032252at2759"/>
<evidence type="ECO:0000313" key="1">
    <source>
        <dbReference type="EMBL" id="KAF0416518.1"/>
    </source>
</evidence>
<gene>
    <name evidence="1" type="ORF">F8M41_007415</name>
</gene>
<dbReference type="AlphaFoldDB" id="A0A8H4A5B8"/>
<reference evidence="1 2" key="1">
    <citation type="journal article" date="2019" name="Environ. Microbiol.">
        <title>At the nexus of three kingdoms: the genome of the mycorrhizal fungus Gigaspora margarita provides insights into plant, endobacterial and fungal interactions.</title>
        <authorList>
            <person name="Venice F."/>
            <person name="Ghignone S."/>
            <person name="Salvioli di Fossalunga A."/>
            <person name="Amselem J."/>
            <person name="Novero M."/>
            <person name="Xianan X."/>
            <person name="Sedzielewska Toro K."/>
            <person name="Morin E."/>
            <person name="Lipzen A."/>
            <person name="Grigoriev I.V."/>
            <person name="Henrissat B."/>
            <person name="Martin F.M."/>
            <person name="Bonfante P."/>
        </authorList>
    </citation>
    <scope>NUCLEOTIDE SEQUENCE [LARGE SCALE GENOMIC DNA]</scope>
    <source>
        <strain evidence="1 2">BEG34</strain>
    </source>
</reference>
<sequence>MCTIKNESIKSRYCCYTDCDNSICRDAPTSAPSCLSLEYRWNALSPTQCVTNLTTNNYQNISDYCPTDGSQEIVIMDIIVVVKSVLTVLAVVKSAQIIIPVKSSVLNVILWS</sequence>
<comment type="caution">
    <text evidence="1">The sequence shown here is derived from an EMBL/GenBank/DDBJ whole genome shotgun (WGS) entry which is preliminary data.</text>
</comment>
<name>A0A8H4A5B8_GIGMA</name>
<organism evidence="1 2">
    <name type="scientific">Gigaspora margarita</name>
    <dbReference type="NCBI Taxonomy" id="4874"/>
    <lineage>
        <taxon>Eukaryota</taxon>
        <taxon>Fungi</taxon>
        <taxon>Fungi incertae sedis</taxon>
        <taxon>Mucoromycota</taxon>
        <taxon>Glomeromycotina</taxon>
        <taxon>Glomeromycetes</taxon>
        <taxon>Diversisporales</taxon>
        <taxon>Gigasporaceae</taxon>
        <taxon>Gigaspora</taxon>
    </lineage>
</organism>
<keyword evidence="2" id="KW-1185">Reference proteome</keyword>
<proteinExistence type="predicted"/>
<evidence type="ECO:0000313" key="2">
    <source>
        <dbReference type="Proteomes" id="UP000439903"/>
    </source>
</evidence>
<dbReference type="EMBL" id="WTPW01001749">
    <property type="protein sequence ID" value="KAF0416518.1"/>
    <property type="molecule type" value="Genomic_DNA"/>
</dbReference>
<protein>
    <submittedName>
        <fullName evidence="1">Uncharacterized protein</fullName>
    </submittedName>
</protein>
<accession>A0A8H4A5B8</accession>